<evidence type="ECO:0000313" key="1">
    <source>
        <dbReference type="EMBL" id="CAA9540199.1"/>
    </source>
</evidence>
<dbReference type="AlphaFoldDB" id="A0A6J4U4F3"/>
<dbReference type="Pfam" id="PF11017">
    <property type="entry name" value="DUF2855"/>
    <property type="match status" value="1"/>
</dbReference>
<reference evidence="1" key="1">
    <citation type="submission" date="2020-02" db="EMBL/GenBank/DDBJ databases">
        <authorList>
            <person name="Meier V. D."/>
        </authorList>
    </citation>
    <scope>NUCLEOTIDE SEQUENCE</scope>
    <source>
        <strain evidence="1">AVDCRST_MAG30</strain>
    </source>
</reference>
<accession>A0A6J4U4F3</accession>
<gene>
    <name evidence="1" type="ORF">AVDCRST_MAG30-4667</name>
</gene>
<organism evidence="1">
    <name type="scientific">uncultured Solirubrobacteraceae bacterium</name>
    <dbReference type="NCBI Taxonomy" id="1162706"/>
    <lineage>
        <taxon>Bacteria</taxon>
        <taxon>Bacillati</taxon>
        <taxon>Actinomycetota</taxon>
        <taxon>Thermoleophilia</taxon>
        <taxon>Solirubrobacterales</taxon>
        <taxon>Solirubrobacteraceae</taxon>
        <taxon>environmental samples</taxon>
    </lineage>
</organism>
<evidence type="ECO:0008006" key="2">
    <source>
        <dbReference type="Google" id="ProtNLM"/>
    </source>
</evidence>
<dbReference type="EMBL" id="CADCVS010000613">
    <property type="protein sequence ID" value="CAA9540199.1"/>
    <property type="molecule type" value="Genomic_DNA"/>
</dbReference>
<dbReference type="InterPro" id="IPR021276">
    <property type="entry name" value="DUF2855"/>
</dbReference>
<sequence>MAEIQVRKDDLRQTRAVDGEARRDAVEAGEVQLELERFSLTANNVTYGVFGDALGYWRFFPPAEDGWGCVPAWGFGEVVASGVPGVEPGERFYGFFPMAARRTLRAEPGGGGFTAADEHRRELPAVYNQYLRTPAEAPHPDITVLVRPLFATAFLLDEMLRREGSFGAQTVLLSSASSKTALATAFQLARRADGPPAVGLTSPANAAWTQSLGLYDRVATYEEVEAVVAGDEPLAYLDFSGDAALRRRIHEGAGERLEHSAVIGATHWEDTAAAGDEPLPGPEPALFFAPTHAAALTEELGRDELLRRMDHAWSAFADRADGWLDVEHGHGADAVQQVWRGLVDGTADPRTGHVLHLRG</sequence>
<protein>
    <recommendedName>
        <fullName evidence="2">Bll1370 protein</fullName>
    </recommendedName>
</protein>
<proteinExistence type="predicted"/>
<name>A0A6J4U4F3_9ACTN</name>